<dbReference type="InterPro" id="IPR040079">
    <property type="entry name" value="Glutathione_S-Trfase"/>
</dbReference>
<dbReference type="InterPro" id="IPR034338">
    <property type="entry name" value="GST_4_C"/>
</dbReference>
<dbReference type="SUPFAM" id="SSF52833">
    <property type="entry name" value="Thioredoxin-like"/>
    <property type="match status" value="1"/>
</dbReference>
<dbReference type="Pfam" id="PF14834">
    <property type="entry name" value="GST_C_4"/>
    <property type="match status" value="1"/>
</dbReference>
<proteinExistence type="predicted"/>
<dbReference type="InterPro" id="IPR036282">
    <property type="entry name" value="Glutathione-S-Trfase_C_sf"/>
</dbReference>
<organism evidence="2 3">
    <name type="scientific">Paraburkholderia acidiphila</name>
    <dbReference type="NCBI Taxonomy" id="2571747"/>
    <lineage>
        <taxon>Bacteria</taxon>
        <taxon>Pseudomonadati</taxon>
        <taxon>Pseudomonadota</taxon>
        <taxon>Betaproteobacteria</taxon>
        <taxon>Burkholderiales</taxon>
        <taxon>Burkholderiaceae</taxon>
        <taxon>Paraburkholderia</taxon>
    </lineage>
</organism>
<evidence type="ECO:0000313" key="3">
    <source>
        <dbReference type="Proteomes" id="UP000434209"/>
    </source>
</evidence>
<dbReference type="AlphaFoldDB" id="A0A7Z2G909"/>
<dbReference type="SFLD" id="SFLDS00019">
    <property type="entry name" value="Glutathione_Transferase_(cytos"/>
    <property type="match status" value="1"/>
</dbReference>
<dbReference type="SUPFAM" id="SSF47616">
    <property type="entry name" value="GST C-terminal domain-like"/>
    <property type="match status" value="1"/>
</dbReference>
<dbReference type="GO" id="GO:0006749">
    <property type="term" value="P:glutathione metabolic process"/>
    <property type="evidence" value="ECO:0007669"/>
    <property type="project" value="TreeGrafter"/>
</dbReference>
<dbReference type="OrthoDB" id="8857552at2"/>
<dbReference type="InterPro" id="IPR036249">
    <property type="entry name" value="Thioredoxin-like_sf"/>
</dbReference>
<sequence length="226" mass="25095">MAARLLPSSALTTEPSVTQPTLHLYADAQYASPYAMSVFVALHEKALAFELSTVDLGKSENQTPDFAAKSLTRRVPTLIHDGFALSESSAITEYLDETFAGVALYPADPRLRARARQVQAWLRSDLMPIRQERSTEVVFYSPSATPLSGAAQLAADKLFAMAEALLAQSDKHLFGEWSIADVDLALMLNRLVLNGDPVPQHLAQYALYQWQRPSVQRWLRLERPPL</sequence>
<dbReference type="GO" id="GO:0016034">
    <property type="term" value="F:maleylacetoacetate isomerase activity"/>
    <property type="evidence" value="ECO:0007669"/>
    <property type="project" value="TreeGrafter"/>
</dbReference>
<protein>
    <submittedName>
        <fullName evidence="2">Glutathione transferase</fullName>
        <ecNumber evidence="2">2.5.1.18</ecNumber>
    </submittedName>
</protein>
<dbReference type="GO" id="GO:0006559">
    <property type="term" value="P:L-phenylalanine catabolic process"/>
    <property type="evidence" value="ECO:0007669"/>
    <property type="project" value="TreeGrafter"/>
</dbReference>
<dbReference type="Gene3D" id="1.20.1050.10">
    <property type="match status" value="1"/>
</dbReference>
<dbReference type="PROSITE" id="PS50404">
    <property type="entry name" value="GST_NTER"/>
    <property type="match status" value="1"/>
</dbReference>
<dbReference type="Pfam" id="PF13417">
    <property type="entry name" value="GST_N_3"/>
    <property type="match status" value="1"/>
</dbReference>
<dbReference type="NCBIfam" id="NF011693">
    <property type="entry name" value="PRK15113.1"/>
    <property type="match status" value="1"/>
</dbReference>
<dbReference type="InterPro" id="IPR004045">
    <property type="entry name" value="Glutathione_S-Trfase_N"/>
</dbReference>
<feature type="domain" description="GST N-terminal" evidence="1">
    <location>
        <begin position="22"/>
        <end position="103"/>
    </location>
</feature>
<keyword evidence="3" id="KW-1185">Reference proteome</keyword>
<dbReference type="Proteomes" id="UP000434209">
    <property type="component" value="Chromosome 2"/>
</dbReference>
<dbReference type="PANTHER" id="PTHR42673">
    <property type="entry name" value="MALEYLACETOACETATE ISOMERASE"/>
    <property type="match status" value="1"/>
</dbReference>
<dbReference type="Gene3D" id="3.40.30.10">
    <property type="entry name" value="Glutaredoxin"/>
    <property type="match status" value="1"/>
</dbReference>
<dbReference type="EMBL" id="CP046910">
    <property type="protein sequence ID" value="QGZ57284.1"/>
    <property type="molecule type" value="Genomic_DNA"/>
</dbReference>
<dbReference type="GO" id="GO:0004364">
    <property type="term" value="F:glutathione transferase activity"/>
    <property type="evidence" value="ECO:0007669"/>
    <property type="project" value="UniProtKB-EC"/>
</dbReference>
<evidence type="ECO:0000259" key="1">
    <source>
        <dbReference type="PROSITE" id="PS50404"/>
    </source>
</evidence>
<keyword evidence="2" id="KW-0808">Transferase</keyword>
<reference evidence="2 3" key="1">
    <citation type="submission" date="2019-12" db="EMBL/GenBank/DDBJ databases">
        <title>Paraburkholderia acidiphila 7Q-K02 sp. nov and Paraburkholderia acidisoli DHF22 sp. nov., two strains isolated from forest soil.</title>
        <authorList>
            <person name="Gao Z."/>
            <person name="Qiu L."/>
        </authorList>
    </citation>
    <scope>NUCLEOTIDE SEQUENCE [LARGE SCALE GENOMIC DNA]</scope>
    <source>
        <strain evidence="2 3">7Q-K02</strain>
    </source>
</reference>
<dbReference type="KEGG" id="pacp:FAZ97_20410"/>
<dbReference type="CDD" id="cd00570">
    <property type="entry name" value="GST_N_family"/>
    <property type="match status" value="1"/>
</dbReference>
<evidence type="ECO:0000313" key="2">
    <source>
        <dbReference type="EMBL" id="QGZ57284.1"/>
    </source>
</evidence>
<gene>
    <name evidence="2" type="ORF">FAZ97_20410</name>
</gene>
<dbReference type="PANTHER" id="PTHR42673:SF21">
    <property type="entry name" value="GLUTATHIONE S-TRANSFERASE YFCF"/>
    <property type="match status" value="1"/>
</dbReference>
<dbReference type="SFLD" id="SFLDG00358">
    <property type="entry name" value="Main_(cytGST)"/>
    <property type="match status" value="1"/>
</dbReference>
<name>A0A7Z2G909_9BURK</name>
<dbReference type="EC" id="2.5.1.18" evidence="2"/>
<dbReference type="CDD" id="cd03195">
    <property type="entry name" value="GST_C_4"/>
    <property type="match status" value="1"/>
</dbReference>
<accession>A0A7Z2G909</accession>